<accession>A0AAD4XTN7</accession>
<comment type="caution">
    <text evidence="2">The sequence shown here is derived from an EMBL/GenBank/DDBJ whole genome shotgun (WGS) entry which is preliminary data.</text>
</comment>
<evidence type="ECO:0000313" key="3">
    <source>
        <dbReference type="Proteomes" id="UP001202328"/>
    </source>
</evidence>
<reference evidence="2" key="1">
    <citation type="submission" date="2022-04" db="EMBL/GenBank/DDBJ databases">
        <title>A functionally conserved STORR gene fusion in Papaver species that diverged 16.8 million years ago.</title>
        <authorList>
            <person name="Catania T."/>
        </authorList>
    </citation>
    <scope>NUCLEOTIDE SEQUENCE</scope>
    <source>
        <strain evidence="2">S-188037</strain>
    </source>
</reference>
<feature type="domain" description="PHL" evidence="1">
    <location>
        <begin position="35"/>
        <end position="67"/>
    </location>
</feature>
<evidence type="ECO:0000313" key="2">
    <source>
        <dbReference type="EMBL" id="KAI3946990.1"/>
    </source>
</evidence>
<dbReference type="InterPro" id="IPR046467">
    <property type="entry name" value="PHL_dom"/>
</dbReference>
<organism evidence="2 3">
    <name type="scientific">Papaver atlanticum</name>
    <dbReference type="NCBI Taxonomy" id="357466"/>
    <lineage>
        <taxon>Eukaryota</taxon>
        <taxon>Viridiplantae</taxon>
        <taxon>Streptophyta</taxon>
        <taxon>Embryophyta</taxon>
        <taxon>Tracheophyta</taxon>
        <taxon>Spermatophyta</taxon>
        <taxon>Magnoliopsida</taxon>
        <taxon>Ranunculales</taxon>
        <taxon>Papaveraceae</taxon>
        <taxon>Papaveroideae</taxon>
        <taxon>Papaver</taxon>
    </lineage>
</organism>
<protein>
    <recommendedName>
        <fullName evidence="1">PHL domain-containing protein</fullName>
    </recommendedName>
</protein>
<keyword evidence="3" id="KW-1185">Reference proteome</keyword>
<dbReference type="AlphaFoldDB" id="A0AAD4XTN7"/>
<proteinExistence type="predicted"/>
<gene>
    <name evidence="2" type="ORF">MKW98_003553</name>
</gene>
<name>A0AAD4XTN7_9MAGN</name>
<dbReference type="Proteomes" id="UP001202328">
    <property type="component" value="Unassembled WGS sequence"/>
</dbReference>
<dbReference type="Pfam" id="PF20474">
    <property type="entry name" value="PHL"/>
    <property type="match status" value="1"/>
</dbReference>
<sequence length="149" mass="16721">MSVPLNANSPSVGTPPLADQSILDKFAKIETVAQRYQLNCKKNKVDNFPPKKPVTHSSQQLQLSIDSKATLFPVIHRRNLLILSEKHDAFIIRKSTLKTIWSKMGYARTWRIKSLNSWSCDWIQICVLHLICISTGGGAAGNYKSVLKD</sequence>
<dbReference type="EMBL" id="JAJJMB010003633">
    <property type="protein sequence ID" value="KAI3946990.1"/>
    <property type="molecule type" value="Genomic_DNA"/>
</dbReference>
<evidence type="ECO:0000259" key="1">
    <source>
        <dbReference type="Pfam" id="PF20474"/>
    </source>
</evidence>